<dbReference type="EMBL" id="GBHO01022294">
    <property type="protein sequence ID" value="JAG21310.1"/>
    <property type="molecule type" value="Transcribed_RNA"/>
</dbReference>
<accession>A0A0A9XVL2</accession>
<reference evidence="11" key="1">
    <citation type="journal article" date="2014" name="PLoS ONE">
        <title>Transcriptome-Based Identification of ABC Transporters in the Western Tarnished Plant Bug Lygus hesperus.</title>
        <authorList>
            <person name="Hull J.J."/>
            <person name="Chaney K."/>
            <person name="Geib S.M."/>
            <person name="Fabrick J.A."/>
            <person name="Brent C.S."/>
            <person name="Walsh D."/>
            <person name="Lavine L.C."/>
        </authorList>
    </citation>
    <scope>NUCLEOTIDE SEQUENCE</scope>
</reference>
<gene>
    <name evidence="11" type="primary">MAGT1_0</name>
    <name evidence="10" type="synonym">MAGT1_1</name>
    <name evidence="10" type="ORF">CM83_12117</name>
    <name evidence="11" type="ORF">CM83_12119</name>
    <name evidence="13" type="ORF">g.12387</name>
    <name evidence="12" type="ORF">g.12391</name>
</gene>
<evidence type="ECO:0000313" key="11">
    <source>
        <dbReference type="EMBL" id="JAG21310.1"/>
    </source>
</evidence>
<evidence type="ECO:0000256" key="7">
    <source>
        <dbReference type="ARBA" id="ARBA00022989"/>
    </source>
</evidence>
<keyword evidence="7 9" id="KW-1133">Transmembrane helix</keyword>
<organism evidence="11">
    <name type="scientific">Lygus hesperus</name>
    <name type="common">Western plant bug</name>
    <dbReference type="NCBI Taxonomy" id="30085"/>
    <lineage>
        <taxon>Eukaryota</taxon>
        <taxon>Metazoa</taxon>
        <taxon>Ecdysozoa</taxon>
        <taxon>Arthropoda</taxon>
        <taxon>Hexapoda</taxon>
        <taxon>Insecta</taxon>
        <taxon>Pterygota</taxon>
        <taxon>Neoptera</taxon>
        <taxon>Paraneoptera</taxon>
        <taxon>Hemiptera</taxon>
        <taxon>Heteroptera</taxon>
        <taxon>Panheteroptera</taxon>
        <taxon>Cimicomorpha</taxon>
        <taxon>Miridae</taxon>
        <taxon>Mirini</taxon>
        <taxon>Lygus</taxon>
    </lineage>
</organism>
<name>A0A0A9XVL2_LYGHE</name>
<dbReference type="PANTHER" id="PTHR12692:SF0">
    <property type="entry name" value="GH11935P"/>
    <property type="match status" value="1"/>
</dbReference>
<feature type="transmembrane region" description="Helical" evidence="9">
    <location>
        <begin position="86"/>
        <end position="107"/>
    </location>
</feature>
<keyword evidence="8 9" id="KW-0472">Membrane</keyword>
<dbReference type="EMBL" id="GDHC01011478">
    <property type="protein sequence ID" value="JAQ07151.1"/>
    <property type="molecule type" value="Transcribed_RNA"/>
</dbReference>
<comment type="similarity">
    <text evidence="3">Belongs to the OST3/OST6 family.</text>
</comment>
<sequence length="166" mass="18652">MLMVLILVIIAMMVVLLALTYYNTVLQNAKRLHGVIIVFNWLFYAFCICGGMFNAIRAPRWYDVNQQSEIVYFAQGTSNQFIVESIIMMMLVCGISLSICYLAHIYWRFYAGSKSTFFPTSPSVHSGALSDYIAKNAAKPAVHGSSSTQQHGDQDHRISLVAVVWL</sequence>
<dbReference type="Pfam" id="PF04756">
    <property type="entry name" value="OST3_OST6"/>
    <property type="match status" value="1"/>
</dbReference>
<dbReference type="AlphaFoldDB" id="A0A0A9XVL2"/>
<feature type="transmembrane region" description="Helical" evidence="9">
    <location>
        <begin position="35"/>
        <end position="56"/>
    </location>
</feature>
<keyword evidence="6" id="KW-0256">Endoplasmic reticulum</keyword>
<protein>
    <submittedName>
        <fullName evidence="11">Magnesium transporter protein 1</fullName>
    </submittedName>
</protein>
<comment type="subcellular location">
    <subcellularLocation>
        <location evidence="2">Endoplasmic reticulum membrane</location>
        <topology evidence="2">Multi-pass membrane protein</topology>
    </subcellularLocation>
</comment>
<dbReference type="GO" id="GO:0018279">
    <property type="term" value="P:protein N-linked glycosylation via asparagine"/>
    <property type="evidence" value="ECO:0007669"/>
    <property type="project" value="TreeGrafter"/>
</dbReference>
<dbReference type="EMBL" id="GBHO01022295">
    <property type="protein sequence ID" value="JAG21309.1"/>
    <property type="molecule type" value="Transcribed_RNA"/>
</dbReference>
<evidence type="ECO:0000256" key="4">
    <source>
        <dbReference type="ARBA" id="ARBA00022692"/>
    </source>
</evidence>
<comment type="function">
    <text evidence="1">Subunit of the oligosaccharyl transferase (OST) complex that catalyzes the initial transfer of a defined glycan (Glc(3)Man(9)GlcNAc(2) in eukaryotes) from the lipid carrier dolichol-pyrophosphate to an asparagine residue within an Asn-X-Ser/Thr consensus motif in nascent polypeptide chains, the first step in protein N-glycosylation. N-glycosylation occurs cotranslationally and the complex associates with the Sec61 complex at the channel-forming translocon complex that mediates protein translocation across the endoplasmic reticulum (ER). All subunits are required for a maximal enzyme activity.</text>
</comment>
<evidence type="ECO:0000256" key="3">
    <source>
        <dbReference type="ARBA" id="ARBA00009561"/>
    </source>
</evidence>
<dbReference type="GO" id="GO:0008250">
    <property type="term" value="C:oligosaccharyltransferase complex"/>
    <property type="evidence" value="ECO:0007669"/>
    <property type="project" value="TreeGrafter"/>
</dbReference>
<reference evidence="11" key="2">
    <citation type="submission" date="2014-07" db="EMBL/GenBank/DDBJ databases">
        <authorList>
            <person name="Hull J."/>
        </authorList>
    </citation>
    <scope>NUCLEOTIDE SEQUENCE</scope>
</reference>
<dbReference type="EMBL" id="GDHC01019618">
    <property type="protein sequence ID" value="JAP99010.1"/>
    <property type="molecule type" value="Transcribed_RNA"/>
</dbReference>
<evidence type="ECO:0000313" key="13">
    <source>
        <dbReference type="EMBL" id="JAQ07151.1"/>
    </source>
</evidence>
<evidence type="ECO:0000256" key="1">
    <source>
        <dbReference type="ARBA" id="ARBA00002791"/>
    </source>
</evidence>
<keyword evidence="5" id="KW-0732">Signal</keyword>
<evidence type="ECO:0000256" key="8">
    <source>
        <dbReference type="ARBA" id="ARBA00023136"/>
    </source>
</evidence>
<evidence type="ECO:0000256" key="9">
    <source>
        <dbReference type="SAM" id="Phobius"/>
    </source>
</evidence>
<proteinExistence type="inferred from homology"/>
<evidence type="ECO:0000256" key="5">
    <source>
        <dbReference type="ARBA" id="ARBA00022729"/>
    </source>
</evidence>
<evidence type="ECO:0000256" key="6">
    <source>
        <dbReference type="ARBA" id="ARBA00022824"/>
    </source>
</evidence>
<feature type="transmembrane region" description="Helical" evidence="9">
    <location>
        <begin position="6"/>
        <end position="23"/>
    </location>
</feature>
<dbReference type="PANTHER" id="PTHR12692">
    <property type="entry name" value="DOLICHYL-DIPHOSPHOOLIGOSACCHARIDE--PROTEIN GLYCOSYLTRANSFERASE-RELATED"/>
    <property type="match status" value="1"/>
</dbReference>
<keyword evidence="4 9" id="KW-0812">Transmembrane</keyword>
<reference evidence="12" key="3">
    <citation type="journal article" date="2016" name="Gigascience">
        <title>De novo construction of an expanded transcriptome assembly for the western tarnished plant bug, Lygus hesperus.</title>
        <authorList>
            <person name="Tassone E.E."/>
            <person name="Geib S.M."/>
            <person name="Hall B."/>
            <person name="Fabrick J.A."/>
            <person name="Brent C.S."/>
            <person name="Hull J.J."/>
        </authorList>
    </citation>
    <scope>NUCLEOTIDE SEQUENCE</scope>
</reference>
<evidence type="ECO:0000313" key="12">
    <source>
        <dbReference type="EMBL" id="JAP99010.1"/>
    </source>
</evidence>
<evidence type="ECO:0000256" key="2">
    <source>
        <dbReference type="ARBA" id="ARBA00004477"/>
    </source>
</evidence>
<evidence type="ECO:0000313" key="10">
    <source>
        <dbReference type="EMBL" id="JAG21309.1"/>
    </source>
</evidence>
<dbReference type="InterPro" id="IPR021149">
    <property type="entry name" value="OligosaccharylTrfase_OST3/OST6"/>
</dbReference>